<evidence type="ECO:0000313" key="2">
    <source>
        <dbReference type="Proteomes" id="UP001314170"/>
    </source>
</evidence>
<name>A0AAV1RDF7_9ROSI</name>
<dbReference type="AlphaFoldDB" id="A0AAV1RDF7"/>
<keyword evidence="2" id="KW-1185">Reference proteome</keyword>
<protein>
    <submittedName>
        <fullName evidence="1">Uncharacterized protein</fullName>
    </submittedName>
</protein>
<dbReference type="EMBL" id="CAWUPB010000913">
    <property type="protein sequence ID" value="CAK7332201.1"/>
    <property type="molecule type" value="Genomic_DNA"/>
</dbReference>
<evidence type="ECO:0000313" key="1">
    <source>
        <dbReference type="EMBL" id="CAK7332201.1"/>
    </source>
</evidence>
<dbReference type="Proteomes" id="UP001314170">
    <property type="component" value="Unassembled WGS sequence"/>
</dbReference>
<sequence length="167" mass="18454">MQILYSAGRILESENSVLQNEIDHRLNNVLSRTSVSNIVSTDWPTRSPDDVCLNNGIPTTTTYRSEHLASSHLEHPPCEANLIAGIIVAGVDAQNENFHAMPLTFSQNENHRPNLPFLILDDEGDGKKTTAKVEGFATLMDSKEAFDANMQTLLNDGFVDTPNYVLI</sequence>
<gene>
    <name evidence="1" type="ORF">DCAF_LOCUS8861</name>
</gene>
<organism evidence="1 2">
    <name type="scientific">Dovyalis caffra</name>
    <dbReference type="NCBI Taxonomy" id="77055"/>
    <lineage>
        <taxon>Eukaryota</taxon>
        <taxon>Viridiplantae</taxon>
        <taxon>Streptophyta</taxon>
        <taxon>Embryophyta</taxon>
        <taxon>Tracheophyta</taxon>
        <taxon>Spermatophyta</taxon>
        <taxon>Magnoliopsida</taxon>
        <taxon>eudicotyledons</taxon>
        <taxon>Gunneridae</taxon>
        <taxon>Pentapetalae</taxon>
        <taxon>rosids</taxon>
        <taxon>fabids</taxon>
        <taxon>Malpighiales</taxon>
        <taxon>Salicaceae</taxon>
        <taxon>Flacourtieae</taxon>
        <taxon>Dovyalis</taxon>
    </lineage>
</organism>
<proteinExistence type="predicted"/>
<reference evidence="1 2" key="1">
    <citation type="submission" date="2024-01" db="EMBL/GenBank/DDBJ databases">
        <authorList>
            <person name="Waweru B."/>
        </authorList>
    </citation>
    <scope>NUCLEOTIDE SEQUENCE [LARGE SCALE GENOMIC DNA]</scope>
</reference>
<comment type="caution">
    <text evidence="1">The sequence shown here is derived from an EMBL/GenBank/DDBJ whole genome shotgun (WGS) entry which is preliminary data.</text>
</comment>
<accession>A0AAV1RDF7</accession>